<reference evidence="1 2" key="1">
    <citation type="submission" date="2020-08" db="EMBL/GenBank/DDBJ databases">
        <title>Genomic Encyclopedia of Type Strains, Phase IV (KMG-IV): sequencing the most valuable type-strain genomes for metagenomic binning, comparative biology and taxonomic classification.</title>
        <authorList>
            <person name="Goeker M."/>
        </authorList>
    </citation>
    <scope>NUCLEOTIDE SEQUENCE [LARGE SCALE GENOMIC DNA]</scope>
    <source>
        <strain evidence="1 2">DSM 14552</strain>
    </source>
</reference>
<proteinExistence type="predicted"/>
<dbReference type="Proteomes" id="UP000562395">
    <property type="component" value="Unassembled WGS sequence"/>
</dbReference>
<evidence type="ECO:0000313" key="2">
    <source>
        <dbReference type="Proteomes" id="UP000562395"/>
    </source>
</evidence>
<evidence type="ECO:0000313" key="1">
    <source>
        <dbReference type="EMBL" id="MBB3862515.1"/>
    </source>
</evidence>
<organism evidence="1 2">
    <name type="scientific">Novosphingobium hassiacum</name>
    <dbReference type="NCBI Taxonomy" id="173676"/>
    <lineage>
        <taxon>Bacteria</taxon>
        <taxon>Pseudomonadati</taxon>
        <taxon>Pseudomonadota</taxon>
        <taxon>Alphaproteobacteria</taxon>
        <taxon>Sphingomonadales</taxon>
        <taxon>Sphingomonadaceae</taxon>
        <taxon>Novosphingobium</taxon>
    </lineage>
</organism>
<gene>
    <name evidence="1" type="ORF">GGQ88_003816</name>
</gene>
<dbReference type="RefSeq" id="WP_221214776.1">
    <property type="nucleotide sequence ID" value="NZ_JACICY010000015.1"/>
</dbReference>
<keyword evidence="2" id="KW-1185">Reference proteome</keyword>
<name>A0A7W6A3C3_9SPHN</name>
<protein>
    <submittedName>
        <fullName evidence="1">Uncharacterized protein</fullName>
    </submittedName>
</protein>
<dbReference type="EMBL" id="JACICY010000015">
    <property type="protein sequence ID" value="MBB3862515.1"/>
    <property type="molecule type" value="Genomic_DNA"/>
</dbReference>
<comment type="caution">
    <text evidence="1">The sequence shown here is derived from an EMBL/GenBank/DDBJ whole genome shotgun (WGS) entry which is preliminary data.</text>
</comment>
<dbReference type="AlphaFoldDB" id="A0A7W6A3C3"/>
<accession>A0A7W6A3C3</accession>
<sequence>MAGKMCPAGNFVMVDAENQTGGQLRGKGKGGLFFAVDRALWPQLWTLETANRLNFVTAYLVLLAGTGSDHQLTKWSAKACEEHVGMGKPRAMRAIEELVQHGIITRTENSTRMRPQYRFPPLDRDADPIFLPVQLVTGLKQETPVLRRVRETGDALLLRMLVDLYGLIETDATYGVPITSLRENPPDHHPARKLFESGANTVWAMELGNQRAAQGEWTTVHRINAADQDEAWAPFWERVALLAKMGALWFEPWIFDGDALDAEPLMPVDPSFHYAVRETDRIAGLTRLAYEASAELAGERTYFLDRAEGDILVPFPGHHRAPEIRGVAKLRVEPDTPGHRIAYARRMRLIEGYSEAFATLRNDAANGRLDRPLRMNSP</sequence>